<dbReference type="Proteomes" id="UP001370348">
    <property type="component" value="Chromosome"/>
</dbReference>
<accession>A0ABZ2LLT5</accession>
<reference evidence="1 2" key="1">
    <citation type="submission" date="2021-12" db="EMBL/GenBank/DDBJ databases">
        <title>Discovery of the Pendulisporaceae a myxobacterial family with distinct sporulation behavior and unique specialized metabolism.</title>
        <authorList>
            <person name="Garcia R."/>
            <person name="Popoff A."/>
            <person name="Bader C.D."/>
            <person name="Loehr J."/>
            <person name="Walesch S."/>
            <person name="Walt C."/>
            <person name="Boldt J."/>
            <person name="Bunk B."/>
            <person name="Haeckl F.J.F.P.J."/>
            <person name="Gunesch A.P."/>
            <person name="Birkelbach J."/>
            <person name="Nuebel U."/>
            <person name="Pietschmann T."/>
            <person name="Bach T."/>
            <person name="Mueller R."/>
        </authorList>
    </citation>
    <scope>NUCLEOTIDE SEQUENCE [LARGE SCALE GENOMIC DNA]</scope>
    <source>
        <strain evidence="1 2">MSr11954</strain>
    </source>
</reference>
<keyword evidence="2" id="KW-1185">Reference proteome</keyword>
<proteinExistence type="predicted"/>
<organism evidence="1 2">
    <name type="scientific">Pendulispora albinea</name>
    <dbReference type="NCBI Taxonomy" id="2741071"/>
    <lineage>
        <taxon>Bacteria</taxon>
        <taxon>Pseudomonadati</taxon>
        <taxon>Myxococcota</taxon>
        <taxon>Myxococcia</taxon>
        <taxon>Myxococcales</taxon>
        <taxon>Sorangiineae</taxon>
        <taxon>Pendulisporaceae</taxon>
        <taxon>Pendulispora</taxon>
    </lineage>
</organism>
<gene>
    <name evidence="1" type="ORF">LZC94_23585</name>
</gene>
<dbReference type="EMBL" id="CP089984">
    <property type="protein sequence ID" value="WXB10858.1"/>
    <property type="molecule type" value="Genomic_DNA"/>
</dbReference>
<dbReference type="RefSeq" id="WP_394820478.1">
    <property type="nucleotide sequence ID" value="NZ_CP089984.1"/>
</dbReference>
<sequence length="70" mass="7509">MRVECRYSSEEQRGRIPAAVLNKLPAGSADFAISTENGDLYSMDAWTMIVHLHSIAAREGGSAAGKATLK</sequence>
<protein>
    <submittedName>
        <fullName evidence="1">Uncharacterized protein</fullName>
    </submittedName>
</protein>
<evidence type="ECO:0000313" key="2">
    <source>
        <dbReference type="Proteomes" id="UP001370348"/>
    </source>
</evidence>
<evidence type="ECO:0000313" key="1">
    <source>
        <dbReference type="EMBL" id="WXB10858.1"/>
    </source>
</evidence>
<name>A0ABZ2LLT5_9BACT</name>